<dbReference type="Proteomes" id="UP001629462">
    <property type="component" value="Unassembled WGS sequence"/>
</dbReference>
<sequence length="73" mass="8241">QCFSHVRPLPNLIDDSRVVDARHGRDSSSLIRLEKRPAMSLGISFLPAHCAIAVFCRAIDILSNIYLVFLKYL</sequence>
<evidence type="ECO:0000313" key="2">
    <source>
        <dbReference type="Proteomes" id="UP001629462"/>
    </source>
</evidence>
<evidence type="ECO:0000313" key="1">
    <source>
        <dbReference type="EMBL" id="MFM0522538.1"/>
    </source>
</evidence>
<reference evidence="1 2" key="1">
    <citation type="journal article" date="2024" name="Chem. Sci.">
        <title>Discovery of megapolipeptins by genome mining of a Burkholderiales bacteria collection.</title>
        <authorList>
            <person name="Paulo B.S."/>
            <person name="Recchia M.J.J."/>
            <person name="Lee S."/>
            <person name="Fergusson C.H."/>
            <person name="Romanowski S.B."/>
            <person name="Hernandez A."/>
            <person name="Krull N."/>
            <person name="Liu D.Y."/>
            <person name="Cavanagh H."/>
            <person name="Bos A."/>
            <person name="Gray C.A."/>
            <person name="Murphy B.T."/>
            <person name="Linington R.G."/>
            <person name="Eustaquio A.S."/>
        </authorList>
    </citation>
    <scope>NUCLEOTIDE SEQUENCE [LARGE SCALE GENOMIC DNA]</scope>
    <source>
        <strain evidence="1 2">RL17-374-BIF-D</strain>
    </source>
</reference>
<comment type="caution">
    <text evidence="1">The sequence shown here is derived from an EMBL/GenBank/DDBJ whole genome shotgun (WGS) entry which is preliminary data.</text>
</comment>
<name>A0ABW9CXA1_9BURK</name>
<organism evidence="1 2">
    <name type="scientific">Caballeronia jiangsuensis</name>
    <dbReference type="NCBI Taxonomy" id="1458357"/>
    <lineage>
        <taxon>Bacteria</taxon>
        <taxon>Pseudomonadati</taxon>
        <taxon>Pseudomonadota</taxon>
        <taxon>Betaproteobacteria</taxon>
        <taxon>Burkholderiales</taxon>
        <taxon>Burkholderiaceae</taxon>
        <taxon>Caballeronia</taxon>
    </lineage>
</organism>
<dbReference type="EMBL" id="JAQQDB010000054">
    <property type="protein sequence ID" value="MFM0522538.1"/>
    <property type="molecule type" value="Genomic_DNA"/>
</dbReference>
<dbReference type="RefSeq" id="WP_408163876.1">
    <property type="nucleotide sequence ID" value="NZ_JAQQDB010000054.1"/>
</dbReference>
<protein>
    <submittedName>
        <fullName evidence="1">Uncharacterized protein</fullName>
    </submittedName>
</protein>
<feature type="non-terminal residue" evidence="1">
    <location>
        <position position="1"/>
    </location>
</feature>
<keyword evidence="2" id="KW-1185">Reference proteome</keyword>
<proteinExistence type="predicted"/>
<accession>A0ABW9CXA1</accession>
<gene>
    <name evidence="1" type="ORF">PQR08_34490</name>
</gene>